<gene>
    <name evidence="1" type="ORF">ACFFK0_17800</name>
</gene>
<evidence type="ECO:0000313" key="1">
    <source>
        <dbReference type="EMBL" id="MFC0214287.1"/>
    </source>
</evidence>
<proteinExistence type="predicted"/>
<dbReference type="EMBL" id="JBHLWN010000071">
    <property type="protein sequence ID" value="MFC0214287.1"/>
    <property type="molecule type" value="Genomic_DNA"/>
</dbReference>
<sequence length="71" mass="7824">MKVANIKVNQNSVAVHLIGTDHKLIPSLLSALRNNKFTMSTLKASIERIELFSAEAILYGDNGTKARIPIF</sequence>
<evidence type="ECO:0000313" key="2">
    <source>
        <dbReference type="Proteomes" id="UP001589776"/>
    </source>
</evidence>
<dbReference type="RefSeq" id="WP_377471645.1">
    <property type="nucleotide sequence ID" value="NZ_JBHLWN010000071.1"/>
</dbReference>
<keyword evidence="2" id="KW-1185">Reference proteome</keyword>
<accession>A0ABV6DNV6</accession>
<protein>
    <submittedName>
        <fullName evidence="1">Uncharacterized protein</fullName>
    </submittedName>
</protein>
<dbReference type="Proteomes" id="UP001589776">
    <property type="component" value="Unassembled WGS sequence"/>
</dbReference>
<name>A0ABV6DNV6_9BACL</name>
<comment type="caution">
    <text evidence="1">The sequence shown here is derived from an EMBL/GenBank/DDBJ whole genome shotgun (WGS) entry which is preliminary data.</text>
</comment>
<organism evidence="1 2">
    <name type="scientific">Paenibacillus chartarius</name>
    <dbReference type="NCBI Taxonomy" id="747481"/>
    <lineage>
        <taxon>Bacteria</taxon>
        <taxon>Bacillati</taxon>
        <taxon>Bacillota</taxon>
        <taxon>Bacilli</taxon>
        <taxon>Bacillales</taxon>
        <taxon>Paenibacillaceae</taxon>
        <taxon>Paenibacillus</taxon>
    </lineage>
</organism>
<reference evidence="1 2" key="1">
    <citation type="submission" date="2024-09" db="EMBL/GenBank/DDBJ databases">
        <authorList>
            <person name="Sun Q."/>
            <person name="Mori K."/>
        </authorList>
    </citation>
    <scope>NUCLEOTIDE SEQUENCE [LARGE SCALE GENOMIC DNA]</scope>
    <source>
        <strain evidence="1 2">CCM 7759</strain>
    </source>
</reference>